<dbReference type="AlphaFoldDB" id="A0A183CE45"/>
<reference evidence="3" key="3">
    <citation type="submission" date="2016-06" db="UniProtKB">
        <authorList>
            <consortium name="WormBaseParasite"/>
        </authorList>
    </citation>
    <scope>IDENTIFICATION</scope>
</reference>
<evidence type="ECO:0000256" key="1">
    <source>
        <dbReference type="SAM" id="SignalP"/>
    </source>
</evidence>
<evidence type="ECO:0000313" key="2">
    <source>
        <dbReference type="Proteomes" id="UP000050741"/>
    </source>
</evidence>
<dbReference type="WBParaSite" id="GPLIN_001114900">
    <property type="protein sequence ID" value="GPLIN_001114900"/>
    <property type="gene ID" value="GPLIN_001114900"/>
</dbReference>
<evidence type="ECO:0000313" key="3">
    <source>
        <dbReference type="WBParaSite" id="GPLIN_001114900"/>
    </source>
</evidence>
<reference evidence="2" key="2">
    <citation type="submission" date="2014-05" db="EMBL/GenBank/DDBJ databases">
        <title>The genome and life-stage specific transcriptomes of Globodera pallida elucidate key aspects of plant parasitism by a cyst nematode.</title>
        <authorList>
            <person name="Cotton J.A."/>
            <person name="Lilley C.J."/>
            <person name="Jones L.M."/>
            <person name="Kikuchi T."/>
            <person name="Reid A.J."/>
            <person name="Thorpe P."/>
            <person name="Tsai I.J."/>
            <person name="Beasley H."/>
            <person name="Blok V."/>
            <person name="Cock P.J.A."/>
            <person name="Van den Akker S.E."/>
            <person name="Holroyd N."/>
            <person name="Hunt M."/>
            <person name="Mantelin S."/>
            <person name="Naghra H."/>
            <person name="Pain A."/>
            <person name="Palomares-Rius J.E."/>
            <person name="Zarowiecki M."/>
            <person name="Berriman M."/>
            <person name="Jones J.T."/>
            <person name="Urwin P.E."/>
        </authorList>
    </citation>
    <scope>NUCLEOTIDE SEQUENCE [LARGE SCALE GENOMIC DNA]</scope>
    <source>
        <strain evidence="2">Lindley</strain>
    </source>
</reference>
<accession>A0A183CE45</accession>
<keyword evidence="2" id="KW-1185">Reference proteome</keyword>
<feature type="chain" id="PRO_5008147487" evidence="1">
    <location>
        <begin position="23"/>
        <end position="80"/>
    </location>
</feature>
<feature type="signal peptide" evidence="1">
    <location>
        <begin position="1"/>
        <end position="22"/>
    </location>
</feature>
<organism evidence="2 3">
    <name type="scientific">Globodera pallida</name>
    <name type="common">Potato cyst nematode worm</name>
    <name type="synonym">Heterodera pallida</name>
    <dbReference type="NCBI Taxonomy" id="36090"/>
    <lineage>
        <taxon>Eukaryota</taxon>
        <taxon>Metazoa</taxon>
        <taxon>Ecdysozoa</taxon>
        <taxon>Nematoda</taxon>
        <taxon>Chromadorea</taxon>
        <taxon>Rhabditida</taxon>
        <taxon>Tylenchina</taxon>
        <taxon>Tylenchomorpha</taxon>
        <taxon>Tylenchoidea</taxon>
        <taxon>Heteroderidae</taxon>
        <taxon>Heteroderinae</taxon>
        <taxon>Globodera</taxon>
    </lineage>
</organism>
<keyword evidence="1" id="KW-0732">Signal</keyword>
<sequence>MSFFHLAIVISLLAPFGPGVEGNCCQTCYNTLMDCIMHCAIDPQQTNRTLCANNCRRDTFSCASVCGPHCRLNKNSTSVD</sequence>
<proteinExistence type="predicted"/>
<protein>
    <submittedName>
        <fullName evidence="3">Acidic protein</fullName>
    </submittedName>
</protein>
<name>A0A183CE45_GLOPA</name>
<dbReference type="Proteomes" id="UP000050741">
    <property type="component" value="Unassembled WGS sequence"/>
</dbReference>
<reference evidence="2" key="1">
    <citation type="submission" date="2013-12" db="EMBL/GenBank/DDBJ databases">
        <authorList>
            <person name="Aslett M."/>
        </authorList>
    </citation>
    <scope>NUCLEOTIDE SEQUENCE [LARGE SCALE GENOMIC DNA]</scope>
    <source>
        <strain evidence="2">Lindley</strain>
    </source>
</reference>